<dbReference type="InterPro" id="IPR036291">
    <property type="entry name" value="NAD(P)-bd_dom_sf"/>
</dbReference>
<evidence type="ECO:0000313" key="5">
    <source>
        <dbReference type="Proteomes" id="UP001165366"/>
    </source>
</evidence>
<evidence type="ECO:0000313" key="4">
    <source>
        <dbReference type="EMBL" id="MCG2587043.1"/>
    </source>
</evidence>
<keyword evidence="1" id="KW-0560">Oxidoreductase</keyword>
<organism evidence="4 5">
    <name type="scientific">Rhodohalobacter sulfatireducens</name>
    <dbReference type="NCBI Taxonomy" id="2911366"/>
    <lineage>
        <taxon>Bacteria</taxon>
        <taxon>Pseudomonadati</taxon>
        <taxon>Balneolota</taxon>
        <taxon>Balneolia</taxon>
        <taxon>Balneolales</taxon>
        <taxon>Balneolaceae</taxon>
        <taxon>Rhodohalobacter</taxon>
    </lineage>
</organism>
<reference evidence="4" key="2">
    <citation type="submission" date="2024-05" db="EMBL/GenBank/DDBJ databases">
        <title>Rhodohalobacter halophilus gen. nov., sp. nov., a moderately halophilic member of the family Balneolaceae.</title>
        <authorList>
            <person name="Xia J."/>
        </authorList>
    </citation>
    <scope>NUCLEOTIDE SEQUENCE</scope>
    <source>
        <strain evidence="4">WB101</strain>
    </source>
</reference>
<dbReference type="Proteomes" id="UP001165366">
    <property type="component" value="Unassembled WGS sequence"/>
</dbReference>
<protein>
    <submittedName>
        <fullName evidence="4">Gfo/Idh/MocA family oxidoreductase</fullName>
    </submittedName>
</protein>
<accession>A0ABS9K8B8</accession>
<dbReference type="SUPFAM" id="SSF51735">
    <property type="entry name" value="NAD(P)-binding Rossmann-fold domains"/>
    <property type="match status" value="1"/>
</dbReference>
<feature type="domain" description="GFO/IDH/MocA-like oxidoreductase" evidence="3">
    <location>
        <begin position="177"/>
        <end position="288"/>
    </location>
</feature>
<sequence length="364" mass="40258">MSNTISRKDFLVRAGSALAVSAIGFPSIILPQNNEKLGVALVGLGYYSTNILAPGLQQTEHCELRGIVTGSPEKIPVWQEKYGIPDASVYNYETMHEIANNDDIDVVYIVLPNNMHAEYSIIGANAGKHVWCEKPMAMNVEECRAMIDATEKNGVQLTIGYRMQHEPNTQTIIKYGEEETYGRITAIRSGGGFRANHEPDNWRAVKEMGGGALYDMGVYPINAARYSSGMEPVAVRAKQWSVREDIYSDCDEYTDFDLEFPNGLTMEGKCSFGNGMNYLDIDCSDGWYRLRPFLSYSGVRGATSDGTILAPDPGHQQARQMDNDALAIKNGTNPTAPGEEGLRDVRIVQAIMDSSRLDGQWMQL</sequence>
<keyword evidence="5" id="KW-1185">Reference proteome</keyword>
<comment type="caution">
    <text evidence="4">The sequence shown here is derived from an EMBL/GenBank/DDBJ whole genome shotgun (WGS) entry which is preliminary data.</text>
</comment>
<dbReference type="PANTHER" id="PTHR43818">
    <property type="entry name" value="BCDNA.GH03377"/>
    <property type="match status" value="1"/>
</dbReference>
<dbReference type="Gene3D" id="3.40.50.720">
    <property type="entry name" value="NAD(P)-binding Rossmann-like Domain"/>
    <property type="match status" value="1"/>
</dbReference>
<evidence type="ECO:0000259" key="2">
    <source>
        <dbReference type="Pfam" id="PF01408"/>
    </source>
</evidence>
<dbReference type="PANTHER" id="PTHR43818:SF11">
    <property type="entry name" value="BCDNA.GH03377"/>
    <property type="match status" value="1"/>
</dbReference>
<dbReference type="RefSeq" id="WP_237851890.1">
    <property type="nucleotide sequence ID" value="NZ_JAKLWS010000001.1"/>
</dbReference>
<dbReference type="InterPro" id="IPR008354">
    <property type="entry name" value="Glc-Fru_OxRdtase_bac"/>
</dbReference>
<dbReference type="Pfam" id="PF01408">
    <property type="entry name" value="GFO_IDH_MocA"/>
    <property type="match status" value="1"/>
</dbReference>
<evidence type="ECO:0000259" key="3">
    <source>
        <dbReference type="Pfam" id="PF22725"/>
    </source>
</evidence>
<dbReference type="SUPFAM" id="SSF55347">
    <property type="entry name" value="Glyceraldehyde-3-phosphate dehydrogenase-like, C-terminal domain"/>
    <property type="match status" value="1"/>
</dbReference>
<gene>
    <name evidence="4" type="ORF">L6773_00595</name>
</gene>
<reference evidence="4" key="1">
    <citation type="submission" date="2022-01" db="EMBL/GenBank/DDBJ databases">
        <authorList>
            <person name="Wang Y."/>
        </authorList>
    </citation>
    <scope>NUCLEOTIDE SEQUENCE</scope>
    <source>
        <strain evidence="4">WB101</strain>
    </source>
</reference>
<feature type="domain" description="Gfo/Idh/MocA-like oxidoreductase N-terminal" evidence="2">
    <location>
        <begin position="38"/>
        <end position="161"/>
    </location>
</feature>
<dbReference type="Pfam" id="PF22725">
    <property type="entry name" value="GFO_IDH_MocA_C3"/>
    <property type="match status" value="1"/>
</dbReference>
<dbReference type="InterPro" id="IPR055170">
    <property type="entry name" value="GFO_IDH_MocA-like_dom"/>
</dbReference>
<proteinExistence type="predicted"/>
<dbReference type="Gene3D" id="3.30.360.10">
    <property type="entry name" value="Dihydrodipicolinate Reductase, domain 2"/>
    <property type="match status" value="1"/>
</dbReference>
<evidence type="ECO:0000256" key="1">
    <source>
        <dbReference type="ARBA" id="ARBA00023002"/>
    </source>
</evidence>
<dbReference type="InterPro" id="IPR000683">
    <property type="entry name" value="Gfo/Idh/MocA-like_OxRdtase_N"/>
</dbReference>
<name>A0ABS9K8B8_9BACT</name>
<dbReference type="PRINTS" id="PR01775">
    <property type="entry name" value="GLFROXRDTASE"/>
</dbReference>
<dbReference type="EMBL" id="JAKLWS010000001">
    <property type="protein sequence ID" value="MCG2587043.1"/>
    <property type="molecule type" value="Genomic_DNA"/>
</dbReference>
<dbReference type="InterPro" id="IPR050463">
    <property type="entry name" value="Gfo/Idh/MocA_oxidrdct_glycsds"/>
</dbReference>